<protein>
    <submittedName>
        <fullName evidence="1">Uncharacterized protein</fullName>
    </submittedName>
</protein>
<evidence type="ECO:0000313" key="1">
    <source>
        <dbReference type="EMBL" id="GAH34021.1"/>
    </source>
</evidence>
<dbReference type="AlphaFoldDB" id="X1EL16"/>
<feature type="non-terminal residue" evidence="1">
    <location>
        <position position="186"/>
    </location>
</feature>
<organism evidence="1">
    <name type="scientific">marine sediment metagenome</name>
    <dbReference type="NCBI Taxonomy" id="412755"/>
    <lineage>
        <taxon>unclassified sequences</taxon>
        <taxon>metagenomes</taxon>
        <taxon>ecological metagenomes</taxon>
    </lineage>
</organism>
<comment type="caution">
    <text evidence="1">The sequence shown here is derived from an EMBL/GenBank/DDBJ whole genome shotgun (WGS) entry which is preliminary data.</text>
</comment>
<name>X1EL16_9ZZZZ</name>
<sequence>MYDFIPIDYLNYINNGRAFKRNELILLIHLFSKANTIQFRNFKDINTENIKLIKVIERIIINPECYSTHLKELEELKLIKIHYHLVDGRIRKFSSITLDGASLTYENFEYYYLYHKKTRSNEKFLRIIQLKVNDLKEKFDYTLKDKDQKLQEFSLKWDKITDSIKKAKYDLLSIKKIIKEYSGEFD</sequence>
<proteinExistence type="predicted"/>
<accession>X1EL16</accession>
<reference evidence="1" key="1">
    <citation type="journal article" date="2014" name="Front. Microbiol.">
        <title>High frequency of phylogenetically diverse reductive dehalogenase-homologous genes in deep subseafloor sedimentary metagenomes.</title>
        <authorList>
            <person name="Kawai M."/>
            <person name="Futagami T."/>
            <person name="Toyoda A."/>
            <person name="Takaki Y."/>
            <person name="Nishi S."/>
            <person name="Hori S."/>
            <person name="Arai W."/>
            <person name="Tsubouchi T."/>
            <person name="Morono Y."/>
            <person name="Uchiyama I."/>
            <person name="Ito T."/>
            <person name="Fujiyama A."/>
            <person name="Inagaki F."/>
            <person name="Takami H."/>
        </authorList>
    </citation>
    <scope>NUCLEOTIDE SEQUENCE</scope>
    <source>
        <strain evidence="1">Expedition CK06-06</strain>
    </source>
</reference>
<gene>
    <name evidence="1" type="ORF">S03H2_12963</name>
</gene>
<dbReference type="EMBL" id="BARU01006586">
    <property type="protein sequence ID" value="GAH34021.1"/>
    <property type="molecule type" value="Genomic_DNA"/>
</dbReference>